<organism evidence="1">
    <name type="scientific">Pandinus cavimanus</name>
    <name type="common">Tanzanian red clawed scorpion</name>
    <dbReference type="NCBI Taxonomy" id="217261"/>
    <lineage>
        <taxon>Eukaryota</taxon>
        <taxon>Metazoa</taxon>
        <taxon>Ecdysozoa</taxon>
        <taxon>Arthropoda</taxon>
        <taxon>Chelicerata</taxon>
        <taxon>Arachnida</taxon>
        <taxon>Scorpiones</taxon>
        <taxon>Iurida</taxon>
        <taxon>Scorpionoidea</taxon>
        <taxon>Scorpionidae</taxon>
        <taxon>Pandininae</taxon>
        <taxon>Pandinus</taxon>
    </lineage>
</organism>
<proteinExistence type="evidence at transcript level"/>
<accession>H2CYS0</accession>
<feature type="non-terminal residue" evidence="1">
    <location>
        <position position="1"/>
    </location>
</feature>
<sequence length="138" mass="14714">QRWVGIFCALGCGSKTLIELIFPHSRGISVTSGGSYLSSPLTLTSMRCPLGTLTIWWGANERSGTEGSGSLLRGSGPGSAALRLALAVSKSGGFLCGLQYPDETDMLDGSDITFDAHNDQFCTETDLISDKYDPRAFR</sequence>
<reference evidence="1" key="1">
    <citation type="journal article" date="2012" name="Proteomics">
        <title>Molecular diversity of the telson and venom components from Pandinus cavimanus (Scorpionidae Latreille 1802): transcriptome, venomics and function.</title>
        <authorList>
            <person name="Diego-Garcia E."/>
            <person name="Peigneur S."/>
            <person name="Clynen E."/>
            <person name="Marien T."/>
            <person name="Czech L."/>
            <person name="Schoofs L."/>
            <person name="Tytgat J."/>
        </authorList>
    </citation>
    <scope>NUCLEOTIDE SEQUENCE</scope>
</reference>
<name>H2CYS0_PANCV</name>
<protein>
    <submittedName>
        <fullName evidence="1">Uncharacterized protein</fullName>
    </submittedName>
</protein>
<dbReference type="AlphaFoldDB" id="H2CYS0"/>
<dbReference type="EMBL" id="JN315750">
    <property type="protein sequence ID" value="AEX09228.1"/>
    <property type="molecule type" value="mRNA"/>
</dbReference>
<evidence type="ECO:0000313" key="1">
    <source>
        <dbReference type="EMBL" id="AEX09228.1"/>
    </source>
</evidence>